<dbReference type="InterPro" id="IPR039753">
    <property type="entry name" value="RG7MT1"/>
</dbReference>
<dbReference type="AlphaFoldDB" id="A0A5M9MBA1"/>
<evidence type="ECO:0000256" key="3">
    <source>
        <dbReference type="ARBA" id="ARBA00011926"/>
    </source>
</evidence>
<evidence type="ECO:0000256" key="4">
    <source>
        <dbReference type="ARBA" id="ARBA00022603"/>
    </source>
</evidence>
<evidence type="ECO:0000256" key="12">
    <source>
        <dbReference type="ARBA" id="ARBA00023042"/>
    </source>
</evidence>
<feature type="region of interest" description="Disordered" evidence="19">
    <location>
        <begin position="1067"/>
        <end position="1136"/>
    </location>
</feature>
<feature type="region of interest" description="Disordered" evidence="19">
    <location>
        <begin position="69"/>
        <end position="90"/>
    </location>
</feature>
<keyword evidence="5" id="KW-0507">mRNA processing</keyword>
<feature type="compositionally biased region" description="Basic and acidic residues" evidence="19">
    <location>
        <begin position="69"/>
        <end position="78"/>
    </location>
</feature>
<evidence type="ECO:0000256" key="9">
    <source>
        <dbReference type="ARBA" id="ARBA00022771"/>
    </source>
</evidence>
<dbReference type="VEuPathDB" id="FungiDB:EYZ11_001658"/>
<feature type="transmembrane region" description="Helical" evidence="20">
    <location>
        <begin position="21"/>
        <end position="41"/>
    </location>
</feature>
<comment type="catalytic activity">
    <reaction evidence="16">
        <text>a 5'-end (5'-triphosphoguanosine)-ribonucleoside in mRNA + S-adenosyl-L-methionine = a 5'-end (N(7)-methyl 5'-triphosphoguanosine)-ribonucleoside in mRNA + S-adenosyl-L-homocysteine</text>
        <dbReference type="Rhea" id="RHEA:67008"/>
        <dbReference type="Rhea" id="RHEA-COMP:17166"/>
        <dbReference type="Rhea" id="RHEA-COMP:17167"/>
        <dbReference type="ChEBI" id="CHEBI:57856"/>
        <dbReference type="ChEBI" id="CHEBI:59789"/>
        <dbReference type="ChEBI" id="CHEBI:156461"/>
        <dbReference type="ChEBI" id="CHEBI:167617"/>
        <dbReference type="EC" id="2.1.1.56"/>
    </reaction>
</comment>
<feature type="region of interest" description="Disordered" evidence="19">
    <location>
        <begin position="1010"/>
        <end position="1030"/>
    </location>
</feature>
<keyword evidence="11" id="KW-0694">RNA-binding</keyword>
<dbReference type="InterPro" id="IPR013083">
    <property type="entry name" value="Znf_RING/FYVE/PHD"/>
</dbReference>
<evidence type="ECO:0000313" key="24">
    <source>
        <dbReference type="Proteomes" id="UP000324241"/>
    </source>
</evidence>
<reference evidence="23 24" key="1">
    <citation type="submission" date="2019-08" db="EMBL/GenBank/DDBJ databases">
        <title>The genome sequence of a newly discovered highly antifungal drug resistant Aspergillus species, Aspergillus tanneri NIH 1004.</title>
        <authorList>
            <person name="Mounaud S."/>
            <person name="Singh I."/>
            <person name="Joardar V."/>
            <person name="Pakala S."/>
            <person name="Pakala S."/>
            <person name="Venepally P."/>
            <person name="Chung J.K."/>
            <person name="Losada L."/>
            <person name="Nierman W.C."/>
        </authorList>
    </citation>
    <scope>NUCLEOTIDE SEQUENCE [LARGE SCALE GENOMIC DNA]</scope>
    <source>
        <strain evidence="23 24">NIH1004</strain>
    </source>
</reference>
<evidence type="ECO:0000256" key="19">
    <source>
        <dbReference type="SAM" id="MobiDB-lite"/>
    </source>
</evidence>
<evidence type="ECO:0000259" key="22">
    <source>
        <dbReference type="PROSITE" id="PS51562"/>
    </source>
</evidence>
<evidence type="ECO:0000256" key="1">
    <source>
        <dbReference type="ARBA" id="ARBA00003378"/>
    </source>
</evidence>
<proteinExistence type="predicted"/>
<dbReference type="GO" id="GO:0005634">
    <property type="term" value="C:nucleus"/>
    <property type="evidence" value="ECO:0007669"/>
    <property type="project" value="UniProtKB-SubCell"/>
</dbReference>
<keyword evidence="12" id="KW-0506">mRNA capping</keyword>
<keyword evidence="7" id="KW-0949">S-adenosyl-L-methionine</keyword>
<feature type="compositionally biased region" description="Basic and acidic residues" evidence="19">
    <location>
        <begin position="265"/>
        <end position="287"/>
    </location>
</feature>
<keyword evidence="10" id="KW-0862">Zinc</keyword>
<dbReference type="InterPro" id="IPR004971">
    <property type="entry name" value="mRNA_G-N7_MeTrfase_dom"/>
</dbReference>
<dbReference type="OrthoDB" id="10248867at2759"/>
<feature type="compositionally biased region" description="Basic and acidic residues" evidence="19">
    <location>
        <begin position="747"/>
        <end position="756"/>
    </location>
</feature>
<evidence type="ECO:0000256" key="20">
    <source>
        <dbReference type="SAM" id="Phobius"/>
    </source>
</evidence>
<feature type="region of interest" description="Disordered" evidence="19">
    <location>
        <begin position="667"/>
        <end position="702"/>
    </location>
</feature>
<feature type="compositionally biased region" description="Polar residues" evidence="19">
    <location>
        <begin position="131"/>
        <end position="140"/>
    </location>
</feature>
<keyword evidence="4 23" id="KW-0489">Methyltransferase</keyword>
<keyword evidence="20" id="KW-1133">Transmembrane helix</keyword>
<dbReference type="GO" id="GO:0004482">
    <property type="term" value="F:mRNA 5'-cap (guanine-N7-)-methyltransferase activity"/>
    <property type="evidence" value="ECO:0007669"/>
    <property type="project" value="UniProtKB-EC"/>
</dbReference>
<dbReference type="GO" id="GO:0008270">
    <property type="term" value="F:zinc ion binding"/>
    <property type="evidence" value="ECO:0007669"/>
    <property type="project" value="UniProtKB-KW"/>
</dbReference>
<evidence type="ECO:0000256" key="13">
    <source>
        <dbReference type="ARBA" id="ARBA00023242"/>
    </source>
</evidence>
<evidence type="ECO:0000259" key="21">
    <source>
        <dbReference type="PROSITE" id="PS51044"/>
    </source>
</evidence>
<dbReference type="GeneID" id="54331235"/>
<dbReference type="SUPFAM" id="SSF57850">
    <property type="entry name" value="RING/U-box"/>
    <property type="match status" value="1"/>
</dbReference>
<feature type="compositionally biased region" description="Basic residues" evidence="19">
    <location>
        <begin position="757"/>
        <end position="769"/>
    </location>
</feature>
<keyword evidence="20" id="KW-0472">Membrane</keyword>
<name>A0A5M9MBA1_9EURO</name>
<evidence type="ECO:0000256" key="16">
    <source>
        <dbReference type="ARBA" id="ARBA00044712"/>
    </source>
</evidence>
<dbReference type="PANTHER" id="PTHR12189:SF2">
    <property type="entry name" value="MRNA CAP GUANINE-N7 METHYLTRANSFERASE"/>
    <property type="match status" value="1"/>
</dbReference>
<dbReference type="GO" id="GO:0003723">
    <property type="term" value="F:RNA binding"/>
    <property type="evidence" value="ECO:0007669"/>
    <property type="project" value="UniProtKB-KW"/>
</dbReference>
<feature type="region of interest" description="Disordered" evidence="19">
    <location>
        <begin position="740"/>
        <end position="785"/>
    </location>
</feature>
<feature type="region of interest" description="Disordered" evidence="19">
    <location>
        <begin position="829"/>
        <end position="881"/>
    </location>
</feature>
<dbReference type="RefSeq" id="XP_033423693.1">
    <property type="nucleotide sequence ID" value="XM_033573141.1"/>
</dbReference>
<evidence type="ECO:0000256" key="10">
    <source>
        <dbReference type="ARBA" id="ARBA00022833"/>
    </source>
</evidence>
<keyword evidence="8" id="KW-0479">Metal-binding</keyword>
<dbReference type="Proteomes" id="UP000324241">
    <property type="component" value="Unassembled WGS sequence"/>
</dbReference>
<dbReference type="InterPro" id="IPR029063">
    <property type="entry name" value="SAM-dependent_MTases_sf"/>
</dbReference>
<evidence type="ECO:0000256" key="5">
    <source>
        <dbReference type="ARBA" id="ARBA00022664"/>
    </source>
</evidence>
<dbReference type="VEuPathDB" id="FungiDB:EYZ11_001646"/>
<evidence type="ECO:0000256" key="15">
    <source>
        <dbReference type="ARBA" id="ARBA00033387"/>
    </source>
</evidence>
<dbReference type="Gene3D" id="3.30.40.10">
    <property type="entry name" value="Zinc/RING finger domain, C3HC4 (zinc finger)"/>
    <property type="match status" value="1"/>
</dbReference>
<evidence type="ECO:0000256" key="17">
    <source>
        <dbReference type="ARBA" id="ARBA00049739"/>
    </source>
</evidence>
<comment type="subcellular location">
    <subcellularLocation>
        <location evidence="2">Nucleus</location>
    </subcellularLocation>
</comment>
<evidence type="ECO:0000256" key="11">
    <source>
        <dbReference type="ARBA" id="ARBA00022884"/>
    </source>
</evidence>
<organism evidence="23 24">
    <name type="scientific">Aspergillus tanneri</name>
    <dbReference type="NCBI Taxonomy" id="1220188"/>
    <lineage>
        <taxon>Eukaryota</taxon>
        <taxon>Fungi</taxon>
        <taxon>Dikarya</taxon>
        <taxon>Ascomycota</taxon>
        <taxon>Pezizomycotina</taxon>
        <taxon>Eurotiomycetes</taxon>
        <taxon>Eurotiomycetidae</taxon>
        <taxon>Eurotiales</taxon>
        <taxon>Aspergillaceae</taxon>
        <taxon>Aspergillus</taxon>
        <taxon>Aspergillus subgen. Circumdati</taxon>
    </lineage>
</organism>
<evidence type="ECO:0000256" key="2">
    <source>
        <dbReference type="ARBA" id="ARBA00004123"/>
    </source>
</evidence>
<feature type="compositionally biased region" description="Basic and acidic residues" evidence="19">
    <location>
        <begin position="172"/>
        <end position="200"/>
    </location>
</feature>
<dbReference type="Gene3D" id="3.40.50.150">
    <property type="entry name" value="Vaccinia Virus protein VP39"/>
    <property type="match status" value="1"/>
</dbReference>
<keyword evidence="13" id="KW-0539">Nucleus</keyword>
<feature type="compositionally biased region" description="Acidic residues" evidence="19">
    <location>
        <begin position="1094"/>
        <end position="1106"/>
    </location>
</feature>
<dbReference type="Pfam" id="PF03291">
    <property type="entry name" value="mRNA_G-N7_MeTrfase"/>
    <property type="match status" value="1"/>
</dbReference>
<sequence>MVDARRNQGIESAKRHAGISSFGYSLLVFLVIISLSSLTSFNGRKDCESILVSRRTDAVSASTMYDPARDSWDAHRVPDMPAPPDDPTLTAQSVTQERSFLVTSAAPPIQSFTKPTELEKPSQLLTDKDGNQSAPQSKMTNLPPASPDRTAPSPRATRPEQNGSSAGKKRKPTEEEAVLDKQKPAPDRPVSKRKRLEERHLKQRRRGRTPPSAYSRRDGEEFASAPARNDRSDRPVSPLAPPRSPTPEEKPRQRKRPGGGARMGLVDRETLRRRQEERERAQEEDALRTSQSRGVTDIVRQHYNAVPQRGREWRKTESKIKGLRSFNNWIKSTLIQKFSPDEEFLSRVNESKDWAEGTAPPPMEEKRLLVVDLGCGKGGDLGKWQLAPQTVDLYVGLDPAEVSTVQARERYNGMRSGRGSRGRRTNPIFHAEFFVKDCFGEWLGDLDIIQQVGIDPNVGPGGSVMSSRWGGGGFDVVASMFTIHYAFESEDKARQMLRNVAGCLRKGGRFLGVCPNSDVISARVSEFNAKRKEREAAAKQAEPEDGEVEEDTKVEWGNSIYRVRFPGETPEDGIFRPPFRWRYSYFMEEAVEEIPEYVVPWEAFRALTEDYNLELQYRKPFMDIWRDEKDDPELGPLSERMGVRDRNTGALLMTEEEKEAARNLRAREMATPTPGRAHYTPSSTQRAPRQRERPSTPPLPDYEAPIAPLTAAGHNALLSLLKSQSLHHLKTHLQHAGMKLTDSAGEVNERLTDARMRYQKQKDRRRRSRSGGDEDEDGDAVEDEEEINRLAQLEERVGDITGKLELQVRQTVDAEAKVDALTGALGQFEREAEEANAPRSQTRRGGGRSRRGEGEDEDEDGDDGDYEATPERDIVGEPASRRLEDRLNKSYAEWDRLSLTQRYSANNTYIGFYRIVHEAKHAGDDMPPLPHASTWFSHLEDPNATQEVESSRRTRNNRSPSPADSDEIAIERERISRKCPLTLLPFRDPVTSTKCPHSFEREAIESMIAQSPSTVPAPPSAAGAPHSRATRRIRSVKCPVCSVVLTMHDLRSDPVLLRRVRRAEALEREAEDEDMEADASQRKRPRRSGITVASDDEDEDEDEGDGDENHRSKRQATVDPIRIKQERAISSAALDE</sequence>
<comment type="caution">
    <text evidence="23">The sequence shown here is derived from an EMBL/GenBank/DDBJ whole genome shotgun (WGS) entry which is preliminary data.</text>
</comment>
<dbReference type="InterPro" id="IPR004181">
    <property type="entry name" value="Znf_MIZ"/>
</dbReference>
<evidence type="ECO:0000256" key="14">
    <source>
        <dbReference type="ARBA" id="ARBA00032772"/>
    </source>
</evidence>
<dbReference type="CDD" id="cd16651">
    <property type="entry name" value="SPL-RING_NSE2"/>
    <property type="match status" value="1"/>
</dbReference>
<dbReference type="PROSITE" id="PS51562">
    <property type="entry name" value="RNA_CAP0_MT"/>
    <property type="match status" value="1"/>
</dbReference>
<evidence type="ECO:0000313" key="23">
    <source>
        <dbReference type="EMBL" id="KAA8644332.1"/>
    </source>
</evidence>
<feature type="region of interest" description="Disordered" evidence="19">
    <location>
        <begin position="942"/>
        <end position="967"/>
    </location>
</feature>
<keyword evidence="20" id="KW-0812">Transmembrane</keyword>
<evidence type="ECO:0000256" key="7">
    <source>
        <dbReference type="ARBA" id="ARBA00022691"/>
    </source>
</evidence>
<comment type="function">
    <text evidence="1">Responsible for methylating the 5'-cap structure of mRNAs.</text>
</comment>
<evidence type="ECO:0000256" key="18">
    <source>
        <dbReference type="PROSITE-ProRule" id="PRU00452"/>
    </source>
</evidence>
<feature type="compositionally biased region" description="Low complexity" evidence="19">
    <location>
        <begin position="1010"/>
        <end position="1027"/>
    </location>
</feature>
<gene>
    <name evidence="23" type="primary">ABD1</name>
    <name evidence="23" type="ORF">ATNIH1004_008533</name>
</gene>
<dbReference type="EC" id="2.1.1.56" evidence="3"/>
<evidence type="ECO:0000256" key="8">
    <source>
        <dbReference type="ARBA" id="ARBA00022723"/>
    </source>
</evidence>
<feature type="compositionally biased region" description="Acidic residues" evidence="19">
    <location>
        <begin position="773"/>
        <end position="785"/>
    </location>
</feature>
<protein>
    <recommendedName>
        <fullName evidence="17">mRNA cap guanine-N(7) methyltransferase</fullName>
        <ecNumber evidence="3">2.1.1.56</ecNumber>
    </recommendedName>
    <alternativeName>
        <fullName evidence="14">mRNA (guanine-N(7))-methyltransferase</fullName>
    </alternativeName>
    <alternativeName>
        <fullName evidence="15">mRNA cap methyltransferase</fullName>
    </alternativeName>
</protein>
<feature type="domain" description="SP-RING-type" evidence="21">
    <location>
        <begin position="964"/>
        <end position="1069"/>
    </location>
</feature>
<dbReference type="PROSITE" id="PS51044">
    <property type="entry name" value="ZF_SP_RING"/>
    <property type="match status" value="1"/>
</dbReference>
<feature type="compositionally biased region" description="Basic and acidic residues" evidence="19">
    <location>
        <begin position="869"/>
        <end position="881"/>
    </location>
</feature>
<keyword evidence="9 18" id="KW-0863">Zinc-finger</keyword>
<feature type="compositionally biased region" description="Acidic residues" evidence="19">
    <location>
        <begin position="854"/>
        <end position="868"/>
    </location>
</feature>
<dbReference type="SUPFAM" id="SSF53335">
    <property type="entry name" value="S-adenosyl-L-methionine-dependent methyltransferases"/>
    <property type="match status" value="1"/>
</dbReference>
<feature type="region of interest" description="Disordered" evidence="19">
    <location>
        <begin position="104"/>
        <end position="292"/>
    </location>
</feature>
<evidence type="ECO:0000256" key="6">
    <source>
        <dbReference type="ARBA" id="ARBA00022679"/>
    </source>
</evidence>
<accession>A0A5M9MBA1</accession>
<feature type="domain" description="MRNA cap 0 methyltransferase" evidence="22">
    <location>
        <begin position="318"/>
        <end position="672"/>
    </location>
</feature>
<dbReference type="PANTHER" id="PTHR12189">
    <property type="entry name" value="MRNA GUANINE-7- METHYLTRANSFERASE"/>
    <property type="match status" value="1"/>
</dbReference>
<feature type="compositionally biased region" description="Basic and acidic residues" evidence="19">
    <location>
        <begin position="116"/>
        <end position="130"/>
    </location>
</feature>
<keyword evidence="6 23" id="KW-0808">Transferase</keyword>
<dbReference type="EMBL" id="QUQM01000006">
    <property type="protein sequence ID" value="KAA8644332.1"/>
    <property type="molecule type" value="Genomic_DNA"/>
</dbReference>
<dbReference type="FunFam" id="3.40.50.150:FF:000231">
    <property type="entry name" value="mRNA cap guanine-N7 methyltransferase"/>
    <property type="match status" value="1"/>
</dbReference>
<dbReference type="Pfam" id="PF11789">
    <property type="entry name" value="zf-Nse"/>
    <property type="match status" value="1"/>
</dbReference>